<proteinExistence type="predicted"/>
<dbReference type="AlphaFoldDB" id="A0AAE0I359"/>
<keyword evidence="2" id="KW-1185">Reference proteome</keyword>
<reference evidence="1" key="1">
    <citation type="journal article" date="2023" name="Mol. Phylogenet. Evol.">
        <title>Genome-scale phylogeny and comparative genomics of the fungal order Sordariales.</title>
        <authorList>
            <person name="Hensen N."/>
            <person name="Bonometti L."/>
            <person name="Westerberg I."/>
            <person name="Brannstrom I.O."/>
            <person name="Guillou S."/>
            <person name="Cros-Aarteil S."/>
            <person name="Calhoun S."/>
            <person name="Haridas S."/>
            <person name="Kuo A."/>
            <person name="Mondo S."/>
            <person name="Pangilinan J."/>
            <person name="Riley R."/>
            <person name="LaButti K."/>
            <person name="Andreopoulos B."/>
            <person name="Lipzen A."/>
            <person name="Chen C."/>
            <person name="Yan M."/>
            <person name="Daum C."/>
            <person name="Ng V."/>
            <person name="Clum A."/>
            <person name="Steindorff A."/>
            <person name="Ohm R.A."/>
            <person name="Martin F."/>
            <person name="Silar P."/>
            <person name="Natvig D.O."/>
            <person name="Lalanne C."/>
            <person name="Gautier V."/>
            <person name="Ament-Velasquez S.L."/>
            <person name="Kruys A."/>
            <person name="Hutchinson M.I."/>
            <person name="Powell A.J."/>
            <person name="Barry K."/>
            <person name="Miller A.N."/>
            <person name="Grigoriev I.V."/>
            <person name="Debuchy R."/>
            <person name="Gladieux P."/>
            <person name="Hiltunen Thoren M."/>
            <person name="Johannesson H."/>
        </authorList>
    </citation>
    <scope>NUCLEOTIDE SEQUENCE</scope>
    <source>
        <strain evidence="1">SMH4131-1</strain>
    </source>
</reference>
<gene>
    <name evidence="1" type="ORF">B0T19DRAFT_435429</name>
</gene>
<evidence type="ECO:0000313" key="1">
    <source>
        <dbReference type="EMBL" id="KAK3317692.1"/>
    </source>
</evidence>
<sequence>MRGYLGCLGLRLVVGGWVGARRQGRHSNGKHSMMKGSGALSWSWLDFLVAQAPARSMAFEAHLRAPTSWGRDRPRPVGSGDS</sequence>
<dbReference type="EMBL" id="JAUEPO010000007">
    <property type="protein sequence ID" value="KAK3317692.1"/>
    <property type="molecule type" value="Genomic_DNA"/>
</dbReference>
<name>A0AAE0I359_9PEZI</name>
<dbReference type="Proteomes" id="UP001286456">
    <property type="component" value="Unassembled WGS sequence"/>
</dbReference>
<reference evidence="1" key="2">
    <citation type="submission" date="2023-06" db="EMBL/GenBank/DDBJ databases">
        <authorList>
            <consortium name="Lawrence Berkeley National Laboratory"/>
            <person name="Haridas S."/>
            <person name="Hensen N."/>
            <person name="Bonometti L."/>
            <person name="Westerberg I."/>
            <person name="Brannstrom I.O."/>
            <person name="Guillou S."/>
            <person name="Cros-Aarteil S."/>
            <person name="Calhoun S."/>
            <person name="Kuo A."/>
            <person name="Mondo S."/>
            <person name="Pangilinan J."/>
            <person name="Riley R."/>
            <person name="Labutti K."/>
            <person name="Andreopoulos B."/>
            <person name="Lipzen A."/>
            <person name="Chen C."/>
            <person name="Yanf M."/>
            <person name="Daum C."/>
            <person name="Ng V."/>
            <person name="Clum A."/>
            <person name="Steindorff A."/>
            <person name="Ohm R."/>
            <person name="Martin F."/>
            <person name="Silar P."/>
            <person name="Natvig D."/>
            <person name="Lalanne C."/>
            <person name="Gautier V."/>
            <person name="Ament-Velasquez S.L."/>
            <person name="Kruys A."/>
            <person name="Hutchinson M.I."/>
            <person name="Powell A.J."/>
            <person name="Barry K."/>
            <person name="Miller A.N."/>
            <person name="Grigoriev I.V."/>
            <person name="Debuchy R."/>
            <person name="Gladieux P."/>
            <person name="Thoren M.H."/>
            <person name="Johannesson H."/>
        </authorList>
    </citation>
    <scope>NUCLEOTIDE SEQUENCE</scope>
    <source>
        <strain evidence="1">SMH4131-1</strain>
    </source>
</reference>
<organism evidence="1 2">
    <name type="scientific">Cercophora scortea</name>
    <dbReference type="NCBI Taxonomy" id="314031"/>
    <lineage>
        <taxon>Eukaryota</taxon>
        <taxon>Fungi</taxon>
        <taxon>Dikarya</taxon>
        <taxon>Ascomycota</taxon>
        <taxon>Pezizomycotina</taxon>
        <taxon>Sordariomycetes</taxon>
        <taxon>Sordariomycetidae</taxon>
        <taxon>Sordariales</taxon>
        <taxon>Lasiosphaeriaceae</taxon>
        <taxon>Cercophora</taxon>
    </lineage>
</organism>
<protein>
    <submittedName>
        <fullName evidence="1">Uncharacterized protein</fullName>
    </submittedName>
</protein>
<accession>A0AAE0I359</accession>
<comment type="caution">
    <text evidence="1">The sequence shown here is derived from an EMBL/GenBank/DDBJ whole genome shotgun (WGS) entry which is preliminary data.</text>
</comment>
<evidence type="ECO:0000313" key="2">
    <source>
        <dbReference type="Proteomes" id="UP001286456"/>
    </source>
</evidence>